<evidence type="ECO:0008006" key="3">
    <source>
        <dbReference type="Google" id="ProtNLM"/>
    </source>
</evidence>
<dbReference type="AlphaFoldDB" id="A0A521FTW4"/>
<protein>
    <recommendedName>
        <fullName evidence="3">HTH cro/C1-type domain-containing protein</fullName>
    </recommendedName>
</protein>
<sequence>MERVQFTQPIEQYAIDVATKLRKDHGLYARDIAGILHTSVSFIFNVESSLNSAKYNLKHINALSAYFQVSPQIFLPKYSIQPNTKYNP</sequence>
<dbReference type="InterPro" id="IPR010982">
    <property type="entry name" value="Lambda_DNA-bd_dom_sf"/>
</dbReference>
<keyword evidence="2" id="KW-1185">Reference proteome</keyword>
<dbReference type="SUPFAM" id="SSF47413">
    <property type="entry name" value="lambda repressor-like DNA-binding domains"/>
    <property type="match status" value="1"/>
</dbReference>
<dbReference type="Proteomes" id="UP000320300">
    <property type="component" value="Unassembled WGS sequence"/>
</dbReference>
<evidence type="ECO:0000313" key="1">
    <source>
        <dbReference type="EMBL" id="SMO99603.1"/>
    </source>
</evidence>
<name>A0A521FTW4_9SPHI</name>
<accession>A0A521FTW4</accession>
<dbReference type="GO" id="GO:0003677">
    <property type="term" value="F:DNA binding"/>
    <property type="evidence" value="ECO:0007669"/>
    <property type="project" value="InterPro"/>
</dbReference>
<evidence type="ECO:0000313" key="2">
    <source>
        <dbReference type="Proteomes" id="UP000320300"/>
    </source>
</evidence>
<proteinExistence type="predicted"/>
<reference evidence="1 2" key="1">
    <citation type="submission" date="2017-05" db="EMBL/GenBank/DDBJ databases">
        <authorList>
            <person name="Varghese N."/>
            <person name="Submissions S."/>
        </authorList>
    </citation>
    <scope>NUCLEOTIDE SEQUENCE [LARGE SCALE GENOMIC DNA]</scope>
    <source>
        <strain evidence="1 2">DSM 19036</strain>
    </source>
</reference>
<organism evidence="1 2">
    <name type="scientific">Pedobacter westerhofensis</name>
    <dbReference type="NCBI Taxonomy" id="425512"/>
    <lineage>
        <taxon>Bacteria</taxon>
        <taxon>Pseudomonadati</taxon>
        <taxon>Bacteroidota</taxon>
        <taxon>Sphingobacteriia</taxon>
        <taxon>Sphingobacteriales</taxon>
        <taxon>Sphingobacteriaceae</taxon>
        <taxon>Pedobacter</taxon>
    </lineage>
</organism>
<dbReference type="EMBL" id="FXTN01000024">
    <property type="protein sequence ID" value="SMO99603.1"/>
    <property type="molecule type" value="Genomic_DNA"/>
</dbReference>
<gene>
    <name evidence="1" type="ORF">SAMN06265348_1243</name>
</gene>
<dbReference type="Gene3D" id="1.10.260.40">
    <property type="entry name" value="lambda repressor-like DNA-binding domains"/>
    <property type="match status" value="1"/>
</dbReference>